<proteinExistence type="predicted"/>
<keyword evidence="2" id="KW-1185">Reference proteome</keyword>
<dbReference type="AlphaFoldDB" id="A0A517RQ25"/>
<organism evidence="1 2">
    <name type="scientific">Gimesia alba</name>
    <dbReference type="NCBI Taxonomy" id="2527973"/>
    <lineage>
        <taxon>Bacteria</taxon>
        <taxon>Pseudomonadati</taxon>
        <taxon>Planctomycetota</taxon>
        <taxon>Planctomycetia</taxon>
        <taxon>Planctomycetales</taxon>
        <taxon>Planctomycetaceae</taxon>
        <taxon>Gimesia</taxon>
    </lineage>
</organism>
<reference evidence="1 2" key="1">
    <citation type="submission" date="2019-02" db="EMBL/GenBank/DDBJ databases">
        <title>Deep-cultivation of Planctomycetes and their phenomic and genomic characterization uncovers novel biology.</title>
        <authorList>
            <person name="Wiegand S."/>
            <person name="Jogler M."/>
            <person name="Boedeker C."/>
            <person name="Pinto D."/>
            <person name="Vollmers J."/>
            <person name="Rivas-Marin E."/>
            <person name="Kohn T."/>
            <person name="Peeters S.H."/>
            <person name="Heuer A."/>
            <person name="Rast P."/>
            <person name="Oberbeckmann S."/>
            <person name="Bunk B."/>
            <person name="Jeske O."/>
            <person name="Meyerdierks A."/>
            <person name="Storesund J.E."/>
            <person name="Kallscheuer N."/>
            <person name="Luecker S."/>
            <person name="Lage O.M."/>
            <person name="Pohl T."/>
            <person name="Merkel B.J."/>
            <person name="Hornburger P."/>
            <person name="Mueller R.-W."/>
            <person name="Bruemmer F."/>
            <person name="Labrenz M."/>
            <person name="Spormann A.M."/>
            <person name="Op den Camp H."/>
            <person name="Overmann J."/>
            <person name="Amann R."/>
            <person name="Jetten M.S.M."/>
            <person name="Mascher T."/>
            <person name="Medema M.H."/>
            <person name="Devos D.P."/>
            <person name="Kaster A.-K."/>
            <person name="Ovreas L."/>
            <person name="Rohde M."/>
            <person name="Galperin M.Y."/>
            <person name="Jogler C."/>
        </authorList>
    </citation>
    <scope>NUCLEOTIDE SEQUENCE [LARGE SCALE GENOMIC DNA]</scope>
    <source>
        <strain evidence="1 2">Pan241w</strain>
    </source>
</reference>
<protein>
    <submittedName>
        <fullName evidence="1">Uncharacterized protein</fullName>
    </submittedName>
</protein>
<dbReference type="EMBL" id="CP036269">
    <property type="protein sequence ID" value="QDT45962.1"/>
    <property type="molecule type" value="Genomic_DNA"/>
</dbReference>
<sequence>MSISQLVVMNHEIGFGIDYFYLHRKEISL</sequence>
<accession>A0A517RQ25</accession>
<name>A0A517RQ25_9PLAN</name>
<evidence type="ECO:0000313" key="2">
    <source>
        <dbReference type="Proteomes" id="UP000317171"/>
    </source>
</evidence>
<dbReference type="KEGG" id="gaz:Pan241w_60900"/>
<dbReference type="Proteomes" id="UP000317171">
    <property type="component" value="Chromosome"/>
</dbReference>
<evidence type="ECO:0000313" key="1">
    <source>
        <dbReference type="EMBL" id="QDT45962.1"/>
    </source>
</evidence>
<gene>
    <name evidence="1" type="ORF">Pan241w_60900</name>
</gene>